<accession>A0A1W0E3L5</accession>
<protein>
    <submittedName>
        <fullName evidence="2">Uncharacterized protein</fullName>
    </submittedName>
</protein>
<sequence length="290" mass="35039">MKQHFLYLNEILCYTIIFLFIIFLIKQLFVICFLIKQIALNFIYILNSFCATLKRNYDEYKSNKEELKYIQNYLDVLDDKIKKLPKYTNDMLLWLPEERLKLFSHISQSKPALEKAETIKQKIKRTHPLKKRKLKKLSKKITFKFYELKEIMMPDYAEKFKQVIENTNFKIRRITSFRTKQKSKQKYAIKGATVDSTDVDECNFDELKKDVAEMKDLEIEGEDFSRNFKIYQTSKVLTNTVLSKLKETIEKLQSEYEKLKNKQNIDDILEWYDEQLKQLKKLQETKFFNK</sequence>
<organism evidence="2 3">
    <name type="scientific">Ecytonucleospora hepatopenaei</name>
    <dbReference type="NCBI Taxonomy" id="646526"/>
    <lineage>
        <taxon>Eukaryota</taxon>
        <taxon>Fungi</taxon>
        <taxon>Fungi incertae sedis</taxon>
        <taxon>Microsporidia</taxon>
        <taxon>Enterocytozoonidae</taxon>
        <taxon>Ecytonucleospora</taxon>
    </lineage>
</organism>
<reference evidence="2 3" key="1">
    <citation type="journal article" date="2017" name="Environ. Microbiol.">
        <title>Decay of the glycolytic pathway and adaptation to intranuclear parasitism within Enterocytozoonidae microsporidia.</title>
        <authorList>
            <person name="Wiredu Boakye D."/>
            <person name="Jaroenlak P."/>
            <person name="Prachumwat A."/>
            <person name="Williams T.A."/>
            <person name="Bateman K.S."/>
            <person name="Itsathitphaisarn O."/>
            <person name="Sritunyalucksana K."/>
            <person name="Paszkiewicz K.H."/>
            <person name="Moore K.A."/>
            <person name="Stentiford G.D."/>
            <person name="Williams B.A."/>
        </authorList>
    </citation>
    <scope>NUCLEOTIDE SEQUENCE [LARGE SCALE GENOMIC DNA]</scope>
    <source>
        <strain evidence="2 3">TH1</strain>
    </source>
</reference>
<dbReference type="Proteomes" id="UP000192758">
    <property type="component" value="Unassembled WGS sequence"/>
</dbReference>
<keyword evidence="3" id="KW-1185">Reference proteome</keyword>
<dbReference type="EMBL" id="MNPJ01000025">
    <property type="protein sequence ID" value="OQS53802.1"/>
    <property type="molecule type" value="Genomic_DNA"/>
</dbReference>
<keyword evidence="1" id="KW-1133">Transmembrane helix</keyword>
<comment type="caution">
    <text evidence="2">The sequence shown here is derived from an EMBL/GenBank/DDBJ whole genome shotgun (WGS) entry which is preliminary data.</text>
</comment>
<name>A0A1W0E3L5_9MICR</name>
<dbReference type="VEuPathDB" id="MicrosporidiaDB:EHP00_1638"/>
<keyword evidence="1" id="KW-0812">Transmembrane</keyword>
<evidence type="ECO:0000313" key="3">
    <source>
        <dbReference type="Proteomes" id="UP000192758"/>
    </source>
</evidence>
<evidence type="ECO:0000313" key="2">
    <source>
        <dbReference type="EMBL" id="OQS53802.1"/>
    </source>
</evidence>
<proteinExistence type="predicted"/>
<gene>
    <name evidence="2" type="ORF">EHP00_1638</name>
</gene>
<feature type="transmembrane region" description="Helical" evidence="1">
    <location>
        <begin position="12"/>
        <end position="36"/>
    </location>
</feature>
<dbReference type="AlphaFoldDB" id="A0A1W0E3L5"/>
<keyword evidence="1" id="KW-0472">Membrane</keyword>
<evidence type="ECO:0000256" key="1">
    <source>
        <dbReference type="SAM" id="Phobius"/>
    </source>
</evidence>